<sequence>MGDQRMILFNALRAGYQGQVVTPAITGQLAAGSMTALVGANGSGKSTLLKTIAGLLPPIAGRYELQVARRDIGWLPQRTELETRFPLTVFELVSIGCWPRCGWFGGINRILRREIRQALEAVQMSDYADAQPATLSGGQLQRVLFARLMLQRSQLWLLDEPFNGIDSQTVTLLMSILEQQQQAGTTLLVVLHDRPLVARYFSNVMSMDEREVNCTCLPASSLRSRAP</sequence>
<dbReference type="Gene3D" id="3.40.50.300">
    <property type="entry name" value="P-loop containing nucleotide triphosphate hydrolases"/>
    <property type="match status" value="1"/>
</dbReference>
<dbReference type="InterPro" id="IPR050153">
    <property type="entry name" value="Metal_Ion_Import_ABC"/>
</dbReference>
<proteinExistence type="inferred from homology"/>
<dbReference type="EMBL" id="OE179079">
    <property type="protein sequence ID" value="CAD7567292.1"/>
    <property type="molecule type" value="Genomic_DNA"/>
</dbReference>
<dbReference type="InterPro" id="IPR003439">
    <property type="entry name" value="ABC_transporter-like_ATP-bd"/>
</dbReference>
<dbReference type="PANTHER" id="PTHR42734">
    <property type="entry name" value="METAL TRANSPORT SYSTEM ATP-BINDING PROTEIN TM_0124-RELATED"/>
    <property type="match status" value="1"/>
</dbReference>
<evidence type="ECO:0000259" key="5">
    <source>
        <dbReference type="PROSITE" id="PS50893"/>
    </source>
</evidence>
<evidence type="ECO:0000256" key="3">
    <source>
        <dbReference type="ARBA" id="ARBA00022741"/>
    </source>
</evidence>
<feature type="domain" description="ABC transporter" evidence="5">
    <location>
        <begin position="6"/>
        <end position="227"/>
    </location>
</feature>
<dbReference type="PROSITE" id="PS50893">
    <property type="entry name" value="ABC_TRANSPORTER_2"/>
    <property type="match status" value="1"/>
</dbReference>
<dbReference type="CDD" id="cd03235">
    <property type="entry name" value="ABC_Metallic_Cations"/>
    <property type="match status" value="1"/>
</dbReference>
<dbReference type="Pfam" id="PF00005">
    <property type="entry name" value="ABC_tran"/>
    <property type="match status" value="1"/>
</dbReference>
<comment type="similarity">
    <text evidence="1">Belongs to the ABC transporter superfamily.</text>
</comment>
<gene>
    <name evidence="6" type="ORF">TCMB3V08_LOCUS94</name>
</gene>
<reference evidence="6" key="1">
    <citation type="submission" date="2020-11" db="EMBL/GenBank/DDBJ databases">
        <authorList>
            <person name="Tran Van P."/>
        </authorList>
    </citation>
    <scope>NUCLEOTIDE SEQUENCE</scope>
</reference>
<dbReference type="InterPro" id="IPR017871">
    <property type="entry name" value="ABC_transporter-like_CS"/>
</dbReference>
<dbReference type="SUPFAM" id="SSF52540">
    <property type="entry name" value="P-loop containing nucleoside triphosphate hydrolases"/>
    <property type="match status" value="1"/>
</dbReference>
<dbReference type="AlphaFoldDB" id="A0A7R9IV38"/>
<evidence type="ECO:0000256" key="2">
    <source>
        <dbReference type="ARBA" id="ARBA00022448"/>
    </source>
</evidence>
<protein>
    <submittedName>
        <fullName evidence="6">(California timema) hypothetical protein</fullName>
    </submittedName>
</protein>
<dbReference type="InterPro" id="IPR003593">
    <property type="entry name" value="AAA+_ATPase"/>
</dbReference>
<keyword evidence="3" id="KW-0547">Nucleotide-binding</keyword>
<organism evidence="6">
    <name type="scientific">Timema californicum</name>
    <name type="common">California timema</name>
    <name type="synonym">Walking stick</name>
    <dbReference type="NCBI Taxonomy" id="61474"/>
    <lineage>
        <taxon>Eukaryota</taxon>
        <taxon>Metazoa</taxon>
        <taxon>Ecdysozoa</taxon>
        <taxon>Arthropoda</taxon>
        <taxon>Hexapoda</taxon>
        <taxon>Insecta</taxon>
        <taxon>Pterygota</taxon>
        <taxon>Neoptera</taxon>
        <taxon>Polyneoptera</taxon>
        <taxon>Phasmatodea</taxon>
        <taxon>Timematodea</taxon>
        <taxon>Timematoidea</taxon>
        <taxon>Timematidae</taxon>
        <taxon>Timema</taxon>
    </lineage>
</organism>
<dbReference type="GO" id="GO:0005524">
    <property type="term" value="F:ATP binding"/>
    <property type="evidence" value="ECO:0007669"/>
    <property type="project" value="UniProtKB-KW"/>
</dbReference>
<dbReference type="InterPro" id="IPR027417">
    <property type="entry name" value="P-loop_NTPase"/>
</dbReference>
<dbReference type="GO" id="GO:0016887">
    <property type="term" value="F:ATP hydrolysis activity"/>
    <property type="evidence" value="ECO:0007669"/>
    <property type="project" value="InterPro"/>
</dbReference>
<keyword evidence="4" id="KW-0067">ATP-binding</keyword>
<dbReference type="SMART" id="SM00382">
    <property type="entry name" value="AAA"/>
    <property type="match status" value="1"/>
</dbReference>
<evidence type="ECO:0000256" key="1">
    <source>
        <dbReference type="ARBA" id="ARBA00005417"/>
    </source>
</evidence>
<keyword evidence="2" id="KW-0813">Transport</keyword>
<dbReference type="PANTHER" id="PTHR42734:SF5">
    <property type="entry name" value="IRON TRANSPORT SYSTEM ATP-BINDING PROTEIN HI_0361-RELATED"/>
    <property type="match status" value="1"/>
</dbReference>
<evidence type="ECO:0000256" key="4">
    <source>
        <dbReference type="ARBA" id="ARBA00022840"/>
    </source>
</evidence>
<dbReference type="PROSITE" id="PS00211">
    <property type="entry name" value="ABC_TRANSPORTER_1"/>
    <property type="match status" value="1"/>
</dbReference>
<accession>A0A7R9IV38</accession>
<name>A0A7R9IV38_TIMCA</name>
<evidence type="ECO:0000313" key="6">
    <source>
        <dbReference type="EMBL" id="CAD7567292.1"/>
    </source>
</evidence>